<name>N1PKC6_DOTSN</name>
<reference evidence="1 2" key="2">
    <citation type="journal article" date="2012" name="PLoS Pathog.">
        <title>Diverse lifestyles and strategies of plant pathogenesis encoded in the genomes of eighteen Dothideomycetes fungi.</title>
        <authorList>
            <person name="Ohm R.A."/>
            <person name="Feau N."/>
            <person name="Henrissat B."/>
            <person name="Schoch C.L."/>
            <person name="Horwitz B.A."/>
            <person name="Barry K.W."/>
            <person name="Condon B.J."/>
            <person name="Copeland A.C."/>
            <person name="Dhillon B."/>
            <person name="Glaser F."/>
            <person name="Hesse C.N."/>
            <person name="Kosti I."/>
            <person name="LaButti K."/>
            <person name="Lindquist E.A."/>
            <person name="Lucas S."/>
            <person name="Salamov A.A."/>
            <person name="Bradshaw R.E."/>
            <person name="Ciuffetti L."/>
            <person name="Hamelin R.C."/>
            <person name="Kema G.H.J."/>
            <person name="Lawrence C."/>
            <person name="Scott J.A."/>
            <person name="Spatafora J.W."/>
            <person name="Turgeon B.G."/>
            <person name="de Wit P.J.G.M."/>
            <person name="Zhong S."/>
            <person name="Goodwin S.B."/>
            <person name="Grigoriev I.V."/>
        </authorList>
    </citation>
    <scope>NUCLEOTIDE SEQUENCE [LARGE SCALE GENOMIC DNA]</scope>
    <source>
        <strain evidence="2">NZE10 / CBS 128990</strain>
    </source>
</reference>
<dbReference type="InterPro" id="IPR027796">
    <property type="entry name" value="OTT_1508_deam-like"/>
</dbReference>
<organism evidence="1 2">
    <name type="scientific">Dothistroma septosporum (strain NZE10 / CBS 128990)</name>
    <name type="common">Red band needle blight fungus</name>
    <name type="synonym">Mycosphaerella pini</name>
    <dbReference type="NCBI Taxonomy" id="675120"/>
    <lineage>
        <taxon>Eukaryota</taxon>
        <taxon>Fungi</taxon>
        <taxon>Dikarya</taxon>
        <taxon>Ascomycota</taxon>
        <taxon>Pezizomycotina</taxon>
        <taxon>Dothideomycetes</taxon>
        <taxon>Dothideomycetidae</taxon>
        <taxon>Mycosphaerellales</taxon>
        <taxon>Mycosphaerellaceae</taxon>
        <taxon>Dothistroma</taxon>
    </lineage>
</organism>
<dbReference type="OMA" id="HVGLPHI"/>
<dbReference type="Pfam" id="PF14441">
    <property type="entry name" value="OTT_1508_deam"/>
    <property type="match status" value="1"/>
</dbReference>
<dbReference type="EMBL" id="KB446539">
    <property type="protein sequence ID" value="EME43791.1"/>
    <property type="molecule type" value="Genomic_DNA"/>
</dbReference>
<accession>N1PKC6</accession>
<dbReference type="Proteomes" id="UP000016933">
    <property type="component" value="Unassembled WGS sequence"/>
</dbReference>
<reference evidence="2" key="1">
    <citation type="journal article" date="2012" name="PLoS Genet.">
        <title>The genomes of the fungal plant pathogens Cladosporium fulvum and Dothistroma septosporum reveal adaptation to different hosts and lifestyles but also signatures of common ancestry.</title>
        <authorList>
            <person name="de Wit P.J.G.M."/>
            <person name="van der Burgt A."/>
            <person name="Oekmen B."/>
            <person name="Stergiopoulos I."/>
            <person name="Abd-Elsalam K.A."/>
            <person name="Aerts A.L."/>
            <person name="Bahkali A.H."/>
            <person name="Beenen H.G."/>
            <person name="Chettri P."/>
            <person name="Cox M.P."/>
            <person name="Datema E."/>
            <person name="de Vries R.P."/>
            <person name="Dhillon B."/>
            <person name="Ganley A.R."/>
            <person name="Griffiths S.A."/>
            <person name="Guo Y."/>
            <person name="Hamelin R.C."/>
            <person name="Henrissat B."/>
            <person name="Kabir M.S."/>
            <person name="Jashni M.K."/>
            <person name="Kema G."/>
            <person name="Klaubauf S."/>
            <person name="Lapidus A."/>
            <person name="Levasseur A."/>
            <person name="Lindquist E."/>
            <person name="Mehrabi R."/>
            <person name="Ohm R.A."/>
            <person name="Owen T.J."/>
            <person name="Salamov A."/>
            <person name="Schwelm A."/>
            <person name="Schijlen E."/>
            <person name="Sun H."/>
            <person name="van den Burg H.A."/>
            <person name="van Ham R.C.H.J."/>
            <person name="Zhang S."/>
            <person name="Goodwin S.B."/>
            <person name="Grigoriev I.V."/>
            <person name="Collemare J."/>
            <person name="Bradshaw R.E."/>
        </authorList>
    </citation>
    <scope>NUCLEOTIDE SEQUENCE [LARGE SCALE GENOMIC DNA]</scope>
    <source>
        <strain evidence="2">NZE10 / CBS 128990</strain>
    </source>
</reference>
<dbReference type="eggNOG" id="ENOG502SKGQ">
    <property type="taxonomic scope" value="Eukaryota"/>
</dbReference>
<protein>
    <submittedName>
        <fullName evidence="1">Uncharacterized protein</fullName>
    </submittedName>
</protein>
<sequence>MALKTGPPRLEPTQRLLHRFYEPLQLLWMLNPARGQSCSAPIAGEQSSDFLGRWRGFLDALSWLCDFEHGGKTVSSIAVQALPSGNRFWVCCGHEAALQHLTWVLSLLAGEELSLPCDQSRVVRSIAMTTISCSGDKVKRYSRELSRYIAKVAGPLEGNLSPGIPEMIRALRQLASLTDVKDLCLEAVAFGHLDSLNRVTEASISPDGPSDWSLVRHFMVRLRSWHQKATIVVRFAARFRNLLKEYEVLWLPLPPSRSMPPSDAKTNLMSVLKRMLKADEKERVSDLYQAMEGLRTFNLEQVFQESYSSGWLSLAVHSEVFLLEHFHERGIRFVHNDRYIGCSKPSCYCCSLYMRYHPGNFVLRPSHGNAWVTWSPPLLSKCDTQEIRQRNLFVMNRVIEHLRRDVVREIENRFARCKRRPDSTSGGYISLG</sequence>
<proteinExistence type="predicted"/>
<gene>
    <name evidence="1" type="ORF">DOTSEDRAFT_71582</name>
</gene>
<dbReference type="PANTHER" id="PTHR42037">
    <property type="match status" value="1"/>
</dbReference>
<dbReference type="PANTHER" id="PTHR42037:SF1">
    <property type="match status" value="1"/>
</dbReference>
<dbReference type="AlphaFoldDB" id="N1PKC6"/>
<evidence type="ECO:0000313" key="2">
    <source>
        <dbReference type="Proteomes" id="UP000016933"/>
    </source>
</evidence>
<evidence type="ECO:0000313" key="1">
    <source>
        <dbReference type="EMBL" id="EME43791.1"/>
    </source>
</evidence>
<dbReference type="OrthoDB" id="3251507at2759"/>
<dbReference type="HOGENOM" id="CLU_027514_1_0_1"/>
<dbReference type="STRING" id="675120.N1PKC6"/>
<keyword evidence="2" id="KW-1185">Reference proteome</keyword>